<dbReference type="UniPathway" id="UPA00241">
    <property type="reaction ID" value="UER00356"/>
</dbReference>
<dbReference type="GO" id="GO:0005524">
    <property type="term" value="F:ATP binding"/>
    <property type="evidence" value="ECO:0007669"/>
    <property type="project" value="UniProtKB-UniRule"/>
</dbReference>
<dbReference type="HAMAP" id="MF_00376">
    <property type="entry name" value="Dephospho_CoA_kinase"/>
    <property type="match status" value="1"/>
</dbReference>
<keyword evidence="1 3" id="KW-0547">Nucleotide-binding</keyword>
<dbReference type="STRING" id="869210.Marky_1186"/>
<comment type="subcellular location">
    <subcellularLocation>
        <location evidence="3">Cytoplasm</location>
    </subcellularLocation>
</comment>
<keyword evidence="3 5" id="KW-0418">Kinase</keyword>
<keyword evidence="6" id="KW-1185">Reference proteome</keyword>
<reference evidence="5 6" key="1">
    <citation type="journal article" date="2012" name="Stand. Genomic Sci.">
        <title>Complete genome sequence of the aerobic, heterotroph Marinithermus hydrothermalis type strain (T1(T)) from a deep-sea hydrothermal vent chimney.</title>
        <authorList>
            <person name="Copeland A."/>
            <person name="Gu W."/>
            <person name="Yasawong M."/>
            <person name="Lapidus A."/>
            <person name="Lucas S."/>
            <person name="Deshpande S."/>
            <person name="Pagani I."/>
            <person name="Tapia R."/>
            <person name="Cheng J.F."/>
            <person name="Goodwin L.A."/>
            <person name="Pitluck S."/>
            <person name="Liolios K."/>
            <person name="Ivanova N."/>
            <person name="Mavromatis K."/>
            <person name="Mikhailova N."/>
            <person name="Pati A."/>
            <person name="Chen A."/>
            <person name="Palaniappan K."/>
            <person name="Land M."/>
            <person name="Pan C."/>
            <person name="Brambilla E.M."/>
            <person name="Rohde M."/>
            <person name="Tindall B.J."/>
            <person name="Sikorski J."/>
            <person name="Goker M."/>
            <person name="Detter J.C."/>
            <person name="Bristow J."/>
            <person name="Eisen J.A."/>
            <person name="Markowitz V."/>
            <person name="Hugenholtz P."/>
            <person name="Kyrpides N.C."/>
            <person name="Klenk H.P."/>
            <person name="Woyke T."/>
        </authorList>
    </citation>
    <scope>NUCLEOTIDE SEQUENCE [LARGE SCALE GENOMIC DNA]</scope>
    <source>
        <strain evidence="6">DSM 14884 / JCM 11576 / T1</strain>
    </source>
</reference>
<accession>F2NQI8</accession>
<organism evidence="5 6">
    <name type="scientific">Marinithermus hydrothermalis (strain DSM 14884 / JCM 11576 / T1)</name>
    <dbReference type="NCBI Taxonomy" id="869210"/>
    <lineage>
        <taxon>Bacteria</taxon>
        <taxon>Thermotogati</taxon>
        <taxon>Deinococcota</taxon>
        <taxon>Deinococci</taxon>
        <taxon>Thermales</taxon>
        <taxon>Thermaceae</taxon>
        <taxon>Marinithermus</taxon>
    </lineage>
</organism>
<dbReference type="OrthoDB" id="9812943at2"/>
<dbReference type="eggNOG" id="COG0237">
    <property type="taxonomic scope" value="Bacteria"/>
</dbReference>
<dbReference type="PANTHER" id="PTHR10695">
    <property type="entry name" value="DEPHOSPHO-COA KINASE-RELATED"/>
    <property type="match status" value="1"/>
</dbReference>
<comment type="similarity">
    <text evidence="3">Belongs to the CoaE family.</text>
</comment>
<gene>
    <name evidence="3" type="primary">coaE</name>
    <name evidence="5" type="ordered locus">Marky_1186</name>
</gene>
<evidence type="ECO:0000313" key="6">
    <source>
        <dbReference type="Proteomes" id="UP000007030"/>
    </source>
</evidence>
<name>F2NQI8_MARHT</name>
<dbReference type="AlphaFoldDB" id="F2NQI8"/>
<dbReference type="Proteomes" id="UP000007030">
    <property type="component" value="Chromosome"/>
</dbReference>
<dbReference type="EC" id="2.7.1.24" evidence="3 4"/>
<dbReference type="HOGENOM" id="CLU_057180_1_1_0"/>
<protein>
    <recommendedName>
        <fullName evidence="3 4">Dephospho-CoA kinase</fullName>
        <ecNumber evidence="3 4">2.7.1.24</ecNumber>
    </recommendedName>
    <alternativeName>
        <fullName evidence="3">Dephosphocoenzyme A kinase</fullName>
    </alternativeName>
</protein>
<dbReference type="EMBL" id="CP002630">
    <property type="protein sequence ID" value="AEB11926.1"/>
    <property type="molecule type" value="Genomic_DNA"/>
</dbReference>
<dbReference type="GO" id="GO:0004140">
    <property type="term" value="F:dephospho-CoA kinase activity"/>
    <property type="evidence" value="ECO:0007669"/>
    <property type="project" value="UniProtKB-UniRule"/>
</dbReference>
<dbReference type="PROSITE" id="PS51219">
    <property type="entry name" value="DPCK"/>
    <property type="match status" value="1"/>
</dbReference>
<dbReference type="GO" id="GO:0015937">
    <property type="term" value="P:coenzyme A biosynthetic process"/>
    <property type="evidence" value="ECO:0007669"/>
    <property type="project" value="UniProtKB-UniRule"/>
</dbReference>
<keyword evidence="3" id="KW-0173">Coenzyme A biosynthesis</keyword>
<evidence type="ECO:0000256" key="1">
    <source>
        <dbReference type="ARBA" id="ARBA00022741"/>
    </source>
</evidence>
<dbReference type="KEGG" id="mhd:Marky_1186"/>
<feature type="binding site" evidence="3">
    <location>
        <begin position="11"/>
        <end position="16"/>
    </location>
    <ligand>
        <name>ATP</name>
        <dbReference type="ChEBI" id="CHEBI:30616"/>
    </ligand>
</feature>
<dbReference type="InterPro" id="IPR027417">
    <property type="entry name" value="P-loop_NTPase"/>
</dbReference>
<keyword evidence="3" id="KW-0963">Cytoplasm</keyword>
<dbReference type="Pfam" id="PF01121">
    <property type="entry name" value="CoaE"/>
    <property type="match status" value="1"/>
</dbReference>
<proteinExistence type="inferred from homology"/>
<evidence type="ECO:0000256" key="2">
    <source>
        <dbReference type="ARBA" id="ARBA00022840"/>
    </source>
</evidence>
<comment type="catalytic activity">
    <reaction evidence="3">
        <text>3'-dephospho-CoA + ATP = ADP + CoA + H(+)</text>
        <dbReference type="Rhea" id="RHEA:18245"/>
        <dbReference type="ChEBI" id="CHEBI:15378"/>
        <dbReference type="ChEBI" id="CHEBI:30616"/>
        <dbReference type="ChEBI" id="CHEBI:57287"/>
        <dbReference type="ChEBI" id="CHEBI:57328"/>
        <dbReference type="ChEBI" id="CHEBI:456216"/>
        <dbReference type="EC" id="2.7.1.24"/>
    </reaction>
</comment>
<sequence length="199" mass="22285">MRRIGLTGSIGSGKSTVARMLERRGLPVIDADQLAREAAQAMQGEICRAFPEACRGSVLDRARLAEIVFRDPAARERLERLIHPYVRRRMAQEIARLEQRPVPPPAVILEIPLLFEGGLERGLDGVLVVTAPDAVRMQRVQVRSGLDPEAFRARDAAQMPQAEKARRADWVIENAGDLEALERAVEAWYREVILCEDRA</sequence>
<dbReference type="CDD" id="cd02022">
    <property type="entry name" value="DPCK"/>
    <property type="match status" value="1"/>
</dbReference>
<dbReference type="InterPro" id="IPR001977">
    <property type="entry name" value="Depp_CoAkinase"/>
</dbReference>
<comment type="pathway">
    <text evidence="3">Cofactor biosynthesis; coenzyme A biosynthesis; CoA from (R)-pantothenate: step 5/5.</text>
</comment>
<dbReference type="PANTHER" id="PTHR10695:SF46">
    <property type="entry name" value="BIFUNCTIONAL COENZYME A SYNTHASE-RELATED"/>
    <property type="match status" value="1"/>
</dbReference>
<dbReference type="SUPFAM" id="SSF52540">
    <property type="entry name" value="P-loop containing nucleoside triphosphate hydrolases"/>
    <property type="match status" value="1"/>
</dbReference>
<dbReference type="Gene3D" id="3.40.50.300">
    <property type="entry name" value="P-loop containing nucleotide triphosphate hydrolases"/>
    <property type="match status" value="1"/>
</dbReference>
<evidence type="ECO:0000256" key="4">
    <source>
        <dbReference type="NCBIfam" id="TIGR00152"/>
    </source>
</evidence>
<dbReference type="NCBIfam" id="TIGR00152">
    <property type="entry name" value="dephospho-CoA kinase"/>
    <property type="match status" value="1"/>
</dbReference>
<dbReference type="GO" id="GO:0005737">
    <property type="term" value="C:cytoplasm"/>
    <property type="evidence" value="ECO:0007669"/>
    <property type="project" value="UniProtKB-SubCell"/>
</dbReference>
<evidence type="ECO:0000313" key="5">
    <source>
        <dbReference type="EMBL" id="AEB11926.1"/>
    </source>
</evidence>
<keyword evidence="3 5" id="KW-0808">Transferase</keyword>
<evidence type="ECO:0000256" key="3">
    <source>
        <dbReference type="HAMAP-Rule" id="MF_00376"/>
    </source>
</evidence>
<keyword evidence="2 3" id="KW-0067">ATP-binding</keyword>
<comment type="function">
    <text evidence="3">Catalyzes the phosphorylation of the 3'-hydroxyl group of dephosphocoenzyme A to form coenzyme A.</text>
</comment>
<dbReference type="RefSeq" id="WP_013703973.1">
    <property type="nucleotide sequence ID" value="NC_015387.1"/>
</dbReference>